<dbReference type="InterPro" id="IPR052706">
    <property type="entry name" value="Membrane-Transporter-like"/>
</dbReference>
<gene>
    <name evidence="7" type="ORF">psyc5s11_28090</name>
</gene>
<feature type="transmembrane region" description="Helical" evidence="5">
    <location>
        <begin position="20"/>
        <end position="40"/>
    </location>
</feature>
<name>A0ABN6J1W7_9CLOT</name>
<dbReference type="Proteomes" id="UP000824633">
    <property type="component" value="Chromosome"/>
</dbReference>
<comment type="subcellular location">
    <subcellularLocation>
        <location evidence="1">Membrane</location>
        <topology evidence="1">Multi-pass membrane protein</topology>
    </subcellularLocation>
</comment>
<evidence type="ECO:0000256" key="2">
    <source>
        <dbReference type="ARBA" id="ARBA00022692"/>
    </source>
</evidence>
<feature type="transmembrane region" description="Helical" evidence="5">
    <location>
        <begin position="99"/>
        <end position="121"/>
    </location>
</feature>
<dbReference type="PANTHER" id="PTHR43310:SF1">
    <property type="entry name" value="SULFATE TRANSPORTER YBAR-RELATED"/>
    <property type="match status" value="1"/>
</dbReference>
<evidence type="ECO:0000256" key="3">
    <source>
        <dbReference type="ARBA" id="ARBA00022989"/>
    </source>
</evidence>
<feature type="transmembrane region" description="Helical" evidence="5">
    <location>
        <begin position="174"/>
        <end position="192"/>
    </location>
</feature>
<proteinExistence type="predicted"/>
<dbReference type="SUPFAM" id="SSF52091">
    <property type="entry name" value="SpoIIaa-like"/>
    <property type="match status" value="1"/>
</dbReference>
<keyword evidence="3 5" id="KW-1133">Transmembrane helix</keyword>
<feature type="domain" description="STAS" evidence="6">
    <location>
        <begin position="280"/>
        <end position="341"/>
    </location>
</feature>
<feature type="transmembrane region" description="Helical" evidence="5">
    <location>
        <begin position="229"/>
        <end position="259"/>
    </location>
</feature>
<dbReference type="CDD" id="cd07042">
    <property type="entry name" value="STAS_SulP_like_sulfate_transporter"/>
    <property type="match status" value="1"/>
</dbReference>
<evidence type="ECO:0000259" key="6">
    <source>
        <dbReference type="PROSITE" id="PS50801"/>
    </source>
</evidence>
<keyword evidence="8" id="KW-1185">Reference proteome</keyword>
<evidence type="ECO:0000256" key="4">
    <source>
        <dbReference type="ARBA" id="ARBA00023136"/>
    </source>
</evidence>
<keyword evidence="2 5" id="KW-0812">Transmembrane</keyword>
<dbReference type="Gene3D" id="3.30.750.24">
    <property type="entry name" value="STAS domain"/>
    <property type="match status" value="1"/>
</dbReference>
<dbReference type="PANTHER" id="PTHR43310">
    <property type="entry name" value="SULFATE TRANSPORTER YBAR-RELATED"/>
    <property type="match status" value="1"/>
</dbReference>
<evidence type="ECO:0000256" key="1">
    <source>
        <dbReference type="ARBA" id="ARBA00004141"/>
    </source>
</evidence>
<feature type="transmembrane region" description="Helical" evidence="5">
    <location>
        <begin position="46"/>
        <end position="66"/>
    </location>
</feature>
<dbReference type="InterPro" id="IPR011547">
    <property type="entry name" value="SLC26A/SulP_dom"/>
</dbReference>
<protein>
    <recommendedName>
        <fullName evidence="6">STAS domain-containing protein</fullName>
    </recommendedName>
</protein>
<evidence type="ECO:0000256" key="5">
    <source>
        <dbReference type="SAM" id="Phobius"/>
    </source>
</evidence>
<keyword evidence="4 5" id="KW-0472">Membrane</keyword>
<dbReference type="InterPro" id="IPR036513">
    <property type="entry name" value="STAS_dom_sf"/>
</dbReference>
<evidence type="ECO:0000313" key="8">
    <source>
        <dbReference type="Proteomes" id="UP000824633"/>
    </source>
</evidence>
<dbReference type="Pfam" id="PF00916">
    <property type="entry name" value="Sulfate_transp"/>
    <property type="match status" value="1"/>
</dbReference>
<organism evidence="7 8">
    <name type="scientific">Clostridium gelidum</name>
    <dbReference type="NCBI Taxonomy" id="704125"/>
    <lineage>
        <taxon>Bacteria</taxon>
        <taxon>Bacillati</taxon>
        <taxon>Bacillota</taxon>
        <taxon>Clostridia</taxon>
        <taxon>Eubacteriales</taxon>
        <taxon>Clostridiaceae</taxon>
        <taxon>Clostridium</taxon>
    </lineage>
</organism>
<dbReference type="InterPro" id="IPR002645">
    <property type="entry name" value="STAS_dom"/>
</dbReference>
<dbReference type="EMBL" id="AP024849">
    <property type="protein sequence ID" value="BCZ46742.1"/>
    <property type="molecule type" value="Genomic_DNA"/>
</dbReference>
<reference evidence="8" key="1">
    <citation type="submission" date="2021-07" db="EMBL/GenBank/DDBJ databases">
        <title>Complete genome sequencing of a Clostridium isolate.</title>
        <authorList>
            <person name="Ueki A."/>
            <person name="Tonouchi A."/>
        </authorList>
    </citation>
    <scope>NUCLEOTIDE SEQUENCE [LARGE SCALE GENOMIC DNA]</scope>
    <source>
        <strain evidence="8">C5S11</strain>
    </source>
</reference>
<accession>A0ABN6J1W7</accession>
<feature type="transmembrane region" description="Helical" evidence="5">
    <location>
        <begin position="141"/>
        <end position="162"/>
    </location>
</feature>
<dbReference type="PROSITE" id="PS50801">
    <property type="entry name" value="STAS"/>
    <property type="match status" value="1"/>
</dbReference>
<evidence type="ECO:0000313" key="7">
    <source>
        <dbReference type="EMBL" id="BCZ46742.1"/>
    </source>
</evidence>
<dbReference type="Pfam" id="PF01740">
    <property type="entry name" value="STAS"/>
    <property type="match status" value="1"/>
</dbReference>
<sequence length="341" mass="36571">MIGFVNALGIMMFKSQLPYFKGSLLLIILGAIGIAIIYLLPKLTRAVPSPIVAIIVVTLIVVIFKIDITTLGDMGKINSDLPSFLISNIPFNMATLKIVLPYSISLSLVGLVESLLTAQLIDDLTDTTSNKNRECVGQGLANVVCGFFGGIAGCGMIGQTLINHNYGGRGRLSTLTSGTAMLISVIVLNKFVVQIPVVALGAVMVVVSITTFNWGSIKRIAKVPKTDTIVMISTVVVVLLTHNLAYGVLLGIVLSAIFFASTLKFIGSFDFTEEIKFVDIDLSRVKIWDESAVDVIDKVVFKFHKNGVKVNLIGMSNQCLELVDRMAVHNKPGALGASSSH</sequence>
<feature type="transmembrane region" description="Helical" evidence="5">
    <location>
        <begin position="198"/>
        <end position="217"/>
    </location>
</feature>